<sequence length="628" mass="69431">MNTFKHLSTQCLTITPSNKTLTLVEVDSNATLRTSTSSLPSVISMIQMALLCSVFCLVSCSLNMPDSGALAGDTLTQEHSVTKASSDNSETNAPQPRLEKNLFDGQIAPRLSGMGEHGFYLSNGNERAQAFFNQAIALTYGFNHLEARRSFEQVALLAPQSALAYWGQALVLGPNINGPMESSAVQPAFKAISKAQALSQYASPKEVALIRALKMRYSQDESLSDRVNLDAQYANAMRAIVTQYPDDPNLRTLLAESLMVIHAWDYWNSDGRPKEWTHEILSVLEQGLQNTPSHAGLNHYYIHAVEASKQPERGLASAKVLEDAVPGAGHLVHMPSHIYIRTGRYQQGVISNENAILVDNNYIAQCRQQGVYPLAYVPHNRHFLWAMASMLGNSQKAINAAEHMAKHIDTNLMTEEGLGTLQHYWVTPWYAYVRFGKWDKIMSIPAPKAELLYPLAVWHYARGSALTANGSLAQAKIHLQQLQQLATNEKLADITVWQINDAYSVINIAALVLEGELAAKSKNDIDAIRALKKAVALEDELNYNEPSDWHAPVRQSLGAVLLASGDFAQAQQIYQQDLQVFPENGWSLYGLYQAHLAQGNSVQAAKVKERFLNAWQYADITLKSSVVL</sequence>
<dbReference type="RefSeq" id="WP_229816541.1">
    <property type="nucleotide sequence ID" value="NZ_BMZC01000007.1"/>
</dbReference>
<dbReference type="EMBL" id="BMZC01000007">
    <property type="protein sequence ID" value="GGZ68216.1"/>
    <property type="molecule type" value="Genomic_DNA"/>
</dbReference>
<organism evidence="3 4">
    <name type="scientific">Paraglaciecola chathamensis</name>
    <dbReference type="NCBI Taxonomy" id="368405"/>
    <lineage>
        <taxon>Bacteria</taxon>
        <taxon>Pseudomonadati</taxon>
        <taxon>Pseudomonadota</taxon>
        <taxon>Gammaproteobacteria</taxon>
        <taxon>Alteromonadales</taxon>
        <taxon>Alteromonadaceae</taxon>
        <taxon>Paraglaciecola</taxon>
    </lineage>
</organism>
<accession>A0A8H9IAW7</accession>
<dbReference type="AlphaFoldDB" id="A0A8H9IAW7"/>
<feature type="compositionally biased region" description="Polar residues" evidence="2">
    <location>
        <begin position="80"/>
        <end position="94"/>
    </location>
</feature>
<dbReference type="InterPro" id="IPR019734">
    <property type="entry name" value="TPR_rpt"/>
</dbReference>
<evidence type="ECO:0000313" key="4">
    <source>
        <dbReference type="Proteomes" id="UP000622604"/>
    </source>
</evidence>
<feature type="region of interest" description="Disordered" evidence="2">
    <location>
        <begin position="80"/>
        <end position="100"/>
    </location>
</feature>
<dbReference type="PROSITE" id="PS50005">
    <property type="entry name" value="TPR"/>
    <property type="match status" value="1"/>
</dbReference>
<reference evidence="3" key="2">
    <citation type="submission" date="2020-09" db="EMBL/GenBank/DDBJ databases">
        <authorList>
            <person name="Sun Q."/>
            <person name="Kim S."/>
        </authorList>
    </citation>
    <scope>NUCLEOTIDE SEQUENCE</scope>
    <source>
        <strain evidence="3">KCTC 32337</strain>
    </source>
</reference>
<keyword evidence="1" id="KW-0802">TPR repeat</keyword>
<comment type="caution">
    <text evidence="3">The sequence shown here is derived from an EMBL/GenBank/DDBJ whole genome shotgun (WGS) entry which is preliminary data.</text>
</comment>
<dbReference type="PANTHER" id="PTHR45588">
    <property type="entry name" value="TPR DOMAIN-CONTAINING PROTEIN"/>
    <property type="match status" value="1"/>
</dbReference>
<dbReference type="Proteomes" id="UP000622604">
    <property type="component" value="Unassembled WGS sequence"/>
</dbReference>
<evidence type="ECO:0000256" key="1">
    <source>
        <dbReference type="PROSITE-ProRule" id="PRU00339"/>
    </source>
</evidence>
<dbReference type="SMART" id="SM00028">
    <property type="entry name" value="TPR"/>
    <property type="match status" value="4"/>
</dbReference>
<proteinExistence type="predicted"/>
<feature type="repeat" description="TPR" evidence="1">
    <location>
        <begin position="551"/>
        <end position="584"/>
    </location>
</feature>
<dbReference type="Gene3D" id="1.25.40.10">
    <property type="entry name" value="Tetratricopeptide repeat domain"/>
    <property type="match status" value="2"/>
</dbReference>
<gene>
    <name evidence="3" type="ORF">GCM10011274_28560</name>
</gene>
<name>A0A8H9IAW7_9ALTE</name>
<reference evidence="3" key="1">
    <citation type="journal article" date="2014" name="Int. J. Syst. Evol. Microbiol.">
        <title>Complete genome sequence of Corynebacterium casei LMG S-19264T (=DSM 44701T), isolated from a smear-ripened cheese.</title>
        <authorList>
            <consortium name="US DOE Joint Genome Institute (JGI-PGF)"/>
            <person name="Walter F."/>
            <person name="Albersmeier A."/>
            <person name="Kalinowski J."/>
            <person name="Ruckert C."/>
        </authorList>
    </citation>
    <scope>NUCLEOTIDE SEQUENCE</scope>
    <source>
        <strain evidence="3">KCTC 32337</strain>
    </source>
</reference>
<evidence type="ECO:0000313" key="3">
    <source>
        <dbReference type="EMBL" id="GGZ68216.1"/>
    </source>
</evidence>
<dbReference type="PANTHER" id="PTHR45588:SF1">
    <property type="entry name" value="WW DOMAIN-CONTAINING PROTEIN"/>
    <property type="match status" value="1"/>
</dbReference>
<protein>
    <recommendedName>
        <fullName evidence="5">Tetratricopeptide repeat protein</fullName>
    </recommendedName>
</protein>
<evidence type="ECO:0000256" key="2">
    <source>
        <dbReference type="SAM" id="MobiDB-lite"/>
    </source>
</evidence>
<dbReference type="SUPFAM" id="SSF48452">
    <property type="entry name" value="TPR-like"/>
    <property type="match status" value="1"/>
</dbReference>
<dbReference type="InterPro" id="IPR011990">
    <property type="entry name" value="TPR-like_helical_dom_sf"/>
</dbReference>
<dbReference type="Pfam" id="PF14559">
    <property type="entry name" value="TPR_19"/>
    <property type="match status" value="1"/>
</dbReference>
<evidence type="ECO:0008006" key="5">
    <source>
        <dbReference type="Google" id="ProtNLM"/>
    </source>
</evidence>